<dbReference type="PANTHER" id="PTHR33514:SF13">
    <property type="entry name" value="PROTEIN ABCI12, CHLOROPLASTIC"/>
    <property type="match status" value="1"/>
</dbReference>
<keyword evidence="2 5" id="KW-0812">Transmembrane</keyword>
<comment type="subcellular location">
    <subcellularLocation>
        <location evidence="1">Membrane</location>
        <topology evidence="1">Multi-pass membrane protein</topology>
    </subcellularLocation>
</comment>
<evidence type="ECO:0000256" key="4">
    <source>
        <dbReference type="ARBA" id="ARBA00023136"/>
    </source>
</evidence>
<dbReference type="AlphaFoldDB" id="A0A095Z6E7"/>
<keyword evidence="4 5" id="KW-0472">Membrane</keyword>
<accession>A0A095Z6E7</accession>
<dbReference type="Pfam" id="PF02361">
    <property type="entry name" value="CbiQ"/>
    <property type="match status" value="1"/>
</dbReference>
<dbReference type="OrthoDB" id="3730291at2"/>
<feature type="transmembrane region" description="Helical" evidence="5">
    <location>
        <begin position="39"/>
        <end position="69"/>
    </location>
</feature>
<dbReference type="EMBL" id="JRMW01000034">
    <property type="protein sequence ID" value="KGF04079.1"/>
    <property type="molecule type" value="Genomic_DNA"/>
</dbReference>
<evidence type="ECO:0000256" key="5">
    <source>
        <dbReference type="SAM" id="Phobius"/>
    </source>
</evidence>
<sequence>MNKSCKQNGIRYDPRIKLLQVLIIGILAFTLTGKKYEVLLFLSVFAYGMISGIYKTCFKFLVLYVVLFMVAEISPLFISTTIHYFIIRFVTLTFAAINMSRTSDVSEVLASLQNMKIPYYINIPLAVILRFFPTLKHDFICIRQGIKTRGIDISFLGFLKHPFKVYEMMLIPMLMRMLCTATELSASVETRGLGITCKKTSYIEVKFRMLDMLLLVIMMVFYITIIIMKIKNI</sequence>
<evidence type="ECO:0000256" key="1">
    <source>
        <dbReference type="ARBA" id="ARBA00004141"/>
    </source>
</evidence>
<feature type="transmembrane region" description="Helical" evidence="5">
    <location>
        <begin position="76"/>
        <end position="97"/>
    </location>
</feature>
<dbReference type="GO" id="GO:0005886">
    <property type="term" value="C:plasma membrane"/>
    <property type="evidence" value="ECO:0007669"/>
    <property type="project" value="UniProtKB-ARBA"/>
</dbReference>
<dbReference type="PANTHER" id="PTHR33514">
    <property type="entry name" value="PROTEIN ABCI12, CHLOROPLASTIC"/>
    <property type="match status" value="1"/>
</dbReference>
<evidence type="ECO:0000313" key="7">
    <source>
        <dbReference type="Proteomes" id="UP000029579"/>
    </source>
</evidence>
<protein>
    <submittedName>
        <fullName evidence="6">Transporter</fullName>
    </submittedName>
</protein>
<keyword evidence="3 5" id="KW-1133">Transmembrane helix</keyword>
<gene>
    <name evidence="6" type="ORF">HMPREF1630_05490</name>
</gene>
<dbReference type="InterPro" id="IPR003339">
    <property type="entry name" value="ABC/ECF_trnsptr_transmembrane"/>
</dbReference>
<name>A0A095Z6E7_9FIRM</name>
<organism evidence="6 7">
    <name type="scientific">Anaerococcus lactolyticus S7-1-13</name>
    <dbReference type="NCBI Taxonomy" id="1284686"/>
    <lineage>
        <taxon>Bacteria</taxon>
        <taxon>Bacillati</taxon>
        <taxon>Bacillota</taxon>
        <taxon>Tissierellia</taxon>
        <taxon>Tissierellales</taxon>
        <taxon>Peptoniphilaceae</taxon>
        <taxon>Anaerococcus</taxon>
    </lineage>
</organism>
<feature type="transmembrane region" description="Helical" evidence="5">
    <location>
        <begin position="16"/>
        <end position="33"/>
    </location>
</feature>
<feature type="transmembrane region" description="Helical" evidence="5">
    <location>
        <begin position="117"/>
        <end position="135"/>
    </location>
</feature>
<comment type="caution">
    <text evidence="6">The sequence shown here is derived from an EMBL/GenBank/DDBJ whole genome shotgun (WGS) entry which is preliminary data.</text>
</comment>
<dbReference type="RefSeq" id="WP_037327755.1">
    <property type="nucleotide sequence ID" value="NZ_JRMW01000034.1"/>
</dbReference>
<proteinExistence type="predicted"/>
<dbReference type="eggNOG" id="COG0619">
    <property type="taxonomic scope" value="Bacteria"/>
</dbReference>
<evidence type="ECO:0000313" key="6">
    <source>
        <dbReference type="EMBL" id="KGF04079.1"/>
    </source>
</evidence>
<evidence type="ECO:0000256" key="2">
    <source>
        <dbReference type="ARBA" id="ARBA00022692"/>
    </source>
</evidence>
<dbReference type="Proteomes" id="UP000029579">
    <property type="component" value="Unassembled WGS sequence"/>
</dbReference>
<reference evidence="6 7" key="1">
    <citation type="submission" date="2014-07" db="EMBL/GenBank/DDBJ databases">
        <authorList>
            <person name="McCorrison J."/>
            <person name="Sanka R."/>
            <person name="Torralba M."/>
            <person name="Gillis M."/>
            <person name="Haft D.H."/>
            <person name="Methe B."/>
            <person name="Sutton G."/>
            <person name="Nelson K.E."/>
        </authorList>
    </citation>
    <scope>NUCLEOTIDE SEQUENCE [LARGE SCALE GENOMIC DNA]</scope>
    <source>
        <strain evidence="6 7">S7-1-13</strain>
    </source>
</reference>
<feature type="transmembrane region" description="Helical" evidence="5">
    <location>
        <begin position="209"/>
        <end position="230"/>
    </location>
</feature>
<dbReference type="CDD" id="cd16914">
    <property type="entry name" value="EcfT"/>
    <property type="match status" value="1"/>
</dbReference>
<evidence type="ECO:0000256" key="3">
    <source>
        <dbReference type="ARBA" id="ARBA00022989"/>
    </source>
</evidence>